<dbReference type="Proteomes" id="UP001177023">
    <property type="component" value="Unassembled WGS sequence"/>
</dbReference>
<feature type="region of interest" description="Disordered" evidence="2">
    <location>
        <begin position="486"/>
        <end position="506"/>
    </location>
</feature>
<dbReference type="GO" id="GO:0005886">
    <property type="term" value="C:plasma membrane"/>
    <property type="evidence" value="ECO:0007669"/>
    <property type="project" value="TreeGrafter"/>
</dbReference>
<feature type="compositionally biased region" description="Polar residues" evidence="2">
    <location>
        <begin position="490"/>
        <end position="506"/>
    </location>
</feature>
<dbReference type="InterPro" id="IPR036352">
    <property type="entry name" value="Semap_dom_sf"/>
</dbReference>
<dbReference type="GO" id="GO:0007411">
    <property type="term" value="P:axon guidance"/>
    <property type="evidence" value="ECO:0007669"/>
    <property type="project" value="TreeGrafter"/>
</dbReference>
<evidence type="ECO:0000259" key="3">
    <source>
        <dbReference type="PROSITE" id="PS51004"/>
    </source>
</evidence>
<dbReference type="Pfam" id="PF01403">
    <property type="entry name" value="Sema"/>
    <property type="match status" value="1"/>
</dbReference>
<dbReference type="GO" id="GO:0045499">
    <property type="term" value="F:chemorepellent activity"/>
    <property type="evidence" value="ECO:0007669"/>
    <property type="project" value="TreeGrafter"/>
</dbReference>
<dbReference type="GO" id="GO:0030335">
    <property type="term" value="P:positive regulation of cell migration"/>
    <property type="evidence" value="ECO:0007669"/>
    <property type="project" value="TreeGrafter"/>
</dbReference>
<evidence type="ECO:0000256" key="2">
    <source>
        <dbReference type="SAM" id="MobiDB-lite"/>
    </source>
</evidence>
<evidence type="ECO:0000313" key="5">
    <source>
        <dbReference type="Proteomes" id="UP001177023"/>
    </source>
</evidence>
<comment type="caution">
    <text evidence="4">The sequence shown here is derived from an EMBL/GenBank/DDBJ whole genome shotgun (WGS) entry which is preliminary data.</text>
</comment>
<dbReference type="InterPro" id="IPR027231">
    <property type="entry name" value="Semaphorin"/>
</dbReference>
<dbReference type="Gene3D" id="2.130.10.10">
    <property type="entry name" value="YVTN repeat-like/Quinoprotein amine dehydrogenase"/>
    <property type="match status" value="1"/>
</dbReference>
<dbReference type="EMBL" id="CATQJA010001412">
    <property type="protein sequence ID" value="CAJ0567161.1"/>
    <property type="molecule type" value="Genomic_DNA"/>
</dbReference>
<dbReference type="SMART" id="SM00630">
    <property type="entry name" value="Sema"/>
    <property type="match status" value="1"/>
</dbReference>
<name>A0AA36FYV8_9BILA</name>
<evidence type="ECO:0000256" key="1">
    <source>
        <dbReference type="PROSITE-ProRule" id="PRU00352"/>
    </source>
</evidence>
<protein>
    <recommendedName>
        <fullName evidence="3">Sema domain-containing protein</fullName>
    </recommendedName>
</protein>
<organism evidence="4 5">
    <name type="scientific">Mesorhabditis spiculigera</name>
    <dbReference type="NCBI Taxonomy" id="96644"/>
    <lineage>
        <taxon>Eukaryota</taxon>
        <taxon>Metazoa</taxon>
        <taxon>Ecdysozoa</taxon>
        <taxon>Nematoda</taxon>
        <taxon>Chromadorea</taxon>
        <taxon>Rhabditida</taxon>
        <taxon>Rhabditina</taxon>
        <taxon>Rhabditomorpha</taxon>
        <taxon>Rhabditoidea</taxon>
        <taxon>Rhabditidae</taxon>
        <taxon>Mesorhabditinae</taxon>
        <taxon>Mesorhabditis</taxon>
    </lineage>
</organism>
<dbReference type="InterPro" id="IPR015943">
    <property type="entry name" value="WD40/YVTN_repeat-like_dom_sf"/>
</dbReference>
<accession>A0AA36FYV8</accession>
<evidence type="ECO:0000313" key="4">
    <source>
        <dbReference type="EMBL" id="CAJ0567161.1"/>
    </source>
</evidence>
<proteinExistence type="predicted"/>
<dbReference type="PROSITE" id="PS51004">
    <property type="entry name" value="SEMA"/>
    <property type="match status" value="1"/>
</dbReference>
<feature type="domain" description="Sema" evidence="3">
    <location>
        <begin position="1"/>
        <end position="323"/>
    </location>
</feature>
<keyword evidence="5" id="KW-1185">Reference proteome</keyword>
<feature type="non-terminal residue" evidence="4">
    <location>
        <position position="1"/>
    </location>
</feature>
<dbReference type="GO" id="GO:0071526">
    <property type="term" value="P:semaphorin-plexin signaling pathway"/>
    <property type="evidence" value="ECO:0007669"/>
    <property type="project" value="TreeGrafter"/>
</dbReference>
<dbReference type="PANTHER" id="PTHR11036:SF139">
    <property type="entry name" value="SEMAPHORIN-2A"/>
    <property type="match status" value="1"/>
</dbReference>
<comment type="caution">
    <text evidence="1">Lacks conserved residue(s) required for the propagation of feature annotation.</text>
</comment>
<dbReference type="SUPFAM" id="SSF101912">
    <property type="entry name" value="Sema domain"/>
    <property type="match status" value="1"/>
</dbReference>
<dbReference type="PANTHER" id="PTHR11036">
    <property type="entry name" value="SEMAPHORIN"/>
    <property type="match status" value="1"/>
</dbReference>
<sequence length="506" mass="56098">MICSSSAHKPEVRIVDVSRLEDKSEPQTIIGLCAPDREMNTTAVLVEYGNPACPNGGDDSWLNEPQFVGSFDVGDYVYFFFREVANEASRDMKRIYSRVARICKKDLGGKTVMRQVWTSYVKARLNCSLPGDIPVSFDHIQSVAKAEFEGETMFYAGMSSSDTAFVSSAICVFQLRDIDHIFDHGLFADDQGGVGADPNTGHRPGTCVPDSPSLDPEALNFVRSHLLMKDPISSQTPIFTQRDAVFHHLLVDSRQEHNVVFAIDAPSSRLWRLAHWRDGSDWRLETIESASVLSPVGGVQGSALLPGEFLYLTSRNGVAQFTPGACGQWKACQPCAIDPYCSWNVARAQCHPREKLHHQSPGWVSSWAGRGAPECKTVGRPVLTKAFPGDAVHLETQPGSVWLRDGVRIESGPRTAFTSESGLVLFDVAKKDNGDYEAVVDGRQIVKYRLIVDHEDCEQPKTIESLKAAQRQYCKRMDGHKRAMADWHSQKQQCPITQNVSGNPLR</sequence>
<reference evidence="4" key="1">
    <citation type="submission" date="2023-06" db="EMBL/GenBank/DDBJ databases">
        <authorList>
            <person name="Delattre M."/>
        </authorList>
    </citation>
    <scope>NUCLEOTIDE SEQUENCE</scope>
    <source>
        <strain evidence="4">AF72</strain>
    </source>
</reference>
<dbReference type="InterPro" id="IPR001627">
    <property type="entry name" value="Semap_dom"/>
</dbReference>
<gene>
    <name evidence="4" type="ORF">MSPICULIGERA_LOCUS5723</name>
</gene>
<dbReference type="GO" id="GO:0030215">
    <property type="term" value="F:semaphorin receptor binding"/>
    <property type="evidence" value="ECO:0007669"/>
    <property type="project" value="InterPro"/>
</dbReference>
<dbReference type="AlphaFoldDB" id="A0AA36FYV8"/>